<keyword evidence="1" id="KW-0472">Membrane</keyword>
<sequence>MSFQDILLGTPTWVWVLLAVLVSRGMKAMKGGTAPLSKLGIVPALFVGWGLLHLLSDPATGWDTALMWVAGGVLGAGLGVALAKRSGMTVDRVRRTITLPGSAVPLVLILLTFAMKFRIGFEMATTPHIGVDSTFIVLNGLVSGAVAGIFAGRFLIYWLALRPAVEPVLERS</sequence>
<evidence type="ECO:0000256" key="1">
    <source>
        <dbReference type="SAM" id="Phobius"/>
    </source>
</evidence>
<feature type="transmembrane region" description="Helical" evidence="1">
    <location>
        <begin position="135"/>
        <end position="161"/>
    </location>
</feature>
<dbReference type="Pfam" id="PF20327">
    <property type="entry name" value="DUF6622"/>
    <property type="match status" value="1"/>
</dbReference>
<comment type="caution">
    <text evidence="2">The sequence shown here is derived from an EMBL/GenBank/DDBJ whole genome shotgun (WGS) entry which is preliminary data.</text>
</comment>
<evidence type="ECO:0000313" key="3">
    <source>
        <dbReference type="Proteomes" id="UP000054911"/>
    </source>
</evidence>
<organism evidence="2 3">
    <name type="scientific">Caballeronia pedi</name>
    <dbReference type="NCBI Taxonomy" id="1777141"/>
    <lineage>
        <taxon>Bacteria</taxon>
        <taxon>Pseudomonadati</taxon>
        <taxon>Pseudomonadota</taxon>
        <taxon>Betaproteobacteria</taxon>
        <taxon>Burkholderiales</taxon>
        <taxon>Burkholderiaceae</taxon>
        <taxon>Caballeronia</taxon>
    </lineage>
</organism>
<dbReference type="Proteomes" id="UP000054911">
    <property type="component" value="Unassembled WGS sequence"/>
</dbReference>
<reference evidence="2" key="1">
    <citation type="submission" date="2016-01" db="EMBL/GenBank/DDBJ databases">
        <authorList>
            <person name="Peeters C."/>
        </authorList>
    </citation>
    <scope>NUCLEOTIDE SEQUENCE [LARGE SCALE GENOMIC DNA]</scope>
    <source>
        <strain evidence="2">LMG 29323</strain>
    </source>
</reference>
<feature type="transmembrane region" description="Helical" evidence="1">
    <location>
        <begin position="6"/>
        <end position="23"/>
    </location>
</feature>
<name>A0A158A6P0_9BURK</name>
<gene>
    <name evidence="2" type="ORF">AWB80_01860</name>
</gene>
<evidence type="ECO:0008006" key="4">
    <source>
        <dbReference type="Google" id="ProtNLM"/>
    </source>
</evidence>
<feature type="transmembrane region" description="Helical" evidence="1">
    <location>
        <begin position="96"/>
        <end position="115"/>
    </location>
</feature>
<dbReference type="RefSeq" id="WP_061174387.1">
    <property type="nucleotide sequence ID" value="NZ_FCOE02000005.1"/>
</dbReference>
<accession>A0A158A6P0</accession>
<dbReference type="OrthoDB" id="3034721at2"/>
<keyword evidence="1" id="KW-0812">Transmembrane</keyword>
<proteinExistence type="predicted"/>
<keyword evidence="3" id="KW-1185">Reference proteome</keyword>
<feature type="transmembrane region" description="Helical" evidence="1">
    <location>
        <begin position="35"/>
        <end position="54"/>
    </location>
</feature>
<dbReference type="AlphaFoldDB" id="A0A158A6P0"/>
<feature type="transmembrane region" description="Helical" evidence="1">
    <location>
        <begin position="66"/>
        <end position="84"/>
    </location>
</feature>
<dbReference type="STRING" id="1777141.AWB80_01860"/>
<dbReference type="EMBL" id="FCOE02000005">
    <property type="protein sequence ID" value="SAK53296.1"/>
    <property type="molecule type" value="Genomic_DNA"/>
</dbReference>
<protein>
    <recommendedName>
        <fullName evidence="4">DUF1453 domain-containing protein</fullName>
    </recommendedName>
</protein>
<dbReference type="InterPro" id="IPR046730">
    <property type="entry name" value="DUF6622"/>
</dbReference>
<keyword evidence="1" id="KW-1133">Transmembrane helix</keyword>
<evidence type="ECO:0000313" key="2">
    <source>
        <dbReference type="EMBL" id="SAK53296.1"/>
    </source>
</evidence>